<keyword evidence="1" id="KW-0808">Transferase</keyword>
<proteinExistence type="inferred from homology"/>
<name>A0A2G8RE47_9RHOB</name>
<keyword evidence="5" id="KW-1185">Reference proteome</keyword>
<accession>A0A2G8RE47</accession>
<dbReference type="RefSeq" id="WP_099911266.1">
    <property type="nucleotide sequence ID" value="NZ_AWWI01000085.1"/>
</dbReference>
<dbReference type="GO" id="GO:0005829">
    <property type="term" value="C:cytosol"/>
    <property type="evidence" value="ECO:0007669"/>
    <property type="project" value="TreeGrafter"/>
</dbReference>
<dbReference type="GO" id="GO:0004340">
    <property type="term" value="F:glucokinase activity"/>
    <property type="evidence" value="ECO:0007669"/>
    <property type="project" value="InterPro"/>
</dbReference>
<dbReference type="CDD" id="cd24008">
    <property type="entry name" value="ASKHA_NBD_GLK"/>
    <property type="match status" value="1"/>
</dbReference>
<dbReference type="GO" id="GO:0005524">
    <property type="term" value="F:ATP binding"/>
    <property type="evidence" value="ECO:0007669"/>
    <property type="project" value="InterPro"/>
</dbReference>
<protein>
    <recommendedName>
        <fullName evidence="6">Glucokinase</fullName>
    </recommendedName>
</protein>
<dbReference type="InterPro" id="IPR050201">
    <property type="entry name" value="Bacterial_glucokinase"/>
</dbReference>
<dbReference type="GO" id="GO:0005536">
    <property type="term" value="F:D-glucose binding"/>
    <property type="evidence" value="ECO:0007669"/>
    <property type="project" value="InterPro"/>
</dbReference>
<organism evidence="4 5">
    <name type="scientific">Puniceibacterium antarcticum</name>
    <dbReference type="NCBI Taxonomy" id="1206336"/>
    <lineage>
        <taxon>Bacteria</taxon>
        <taxon>Pseudomonadati</taxon>
        <taxon>Pseudomonadota</taxon>
        <taxon>Alphaproteobacteria</taxon>
        <taxon>Rhodobacterales</taxon>
        <taxon>Paracoccaceae</taxon>
        <taxon>Puniceibacterium</taxon>
    </lineage>
</organism>
<evidence type="ECO:0008006" key="6">
    <source>
        <dbReference type="Google" id="ProtNLM"/>
    </source>
</evidence>
<comment type="similarity">
    <text evidence="3">Belongs to the bacterial glucokinase family.</text>
</comment>
<dbReference type="Pfam" id="PF02685">
    <property type="entry name" value="Glucokinase"/>
    <property type="match status" value="1"/>
</dbReference>
<dbReference type="Gene3D" id="3.40.367.20">
    <property type="match status" value="1"/>
</dbReference>
<dbReference type="SUPFAM" id="SSF53067">
    <property type="entry name" value="Actin-like ATPase domain"/>
    <property type="match status" value="1"/>
</dbReference>
<keyword evidence="2" id="KW-0418">Kinase</keyword>
<dbReference type="InterPro" id="IPR003836">
    <property type="entry name" value="Glucokinase"/>
</dbReference>
<dbReference type="Gene3D" id="3.30.420.40">
    <property type="match status" value="1"/>
</dbReference>
<reference evidence="4 5" key="1">
    <citation type="submission" date="2013-09" db="EMBL/GenBank/DDBJ databases">
        <title>Genome sequencing of Phaeobacter antarcticus sp. nov. SM1211.</title>
        <authorList>
            <person name="Zhang X.-Y."/>
            <person name="Liu C."/>
            <person name="Chen X.-L."/>
            <person name="Xie B.-B."/>
            <person name="Qin Q.-L."/>
            <person name="Rong J.-C."/>
            <person name="Zhang Y.-Z."/>
        </authorList>
    </citation>
    <scope>NUCLEOTIDE SEQUENCE [LARGE SCALE GENOMIC DNA]</scope>
    <source>
        <strain evidence="4 5">SM1211</strain>
    </source>
</reference>
<dbReference type="PANTHER" id="PTHR47690:SF1">
    <property type="entry name" value="GLUCOKINASE"/>
    <property type="match status" value="1"/>
</dbReference>
<evidence type="ECO:0000313" key="5">
    <source>
        <dbReference type="Proteomes" id="UP000231259"/>
    </source>
</evidence>
<gene>
    <name evidence="4" type="ORF">P775_12830</name>
</gene>
<dbReference type="OrthoDB" id="9800595at2"/>
<dbReference type="GO" id="GO:0006096">
    <property type="term" value="P:glycolytic process"/>
    <property type="evidence" value="ECO:0007669"/>
    <property type="project" value="InterPro"/>
</dbReference>
<dbReference type="InterPro" id="IPR043129">
    <property type="entry name" value="ATPase_NBD"/>
</dbReference>
<evidence type="ECO:0000256" key="3">
    <source>
        <dbReference type="RuleBase" id="RU004046"/>
    </source>
</evidence>
<evidence type="ECO:0000256" key="1">
    <source>
        <dbReference type="ARBA" id="ARBA00022679"/>
    </source>
</evidence>
<sequence>MANSTDITAVVADIGGTNTRVAMTRGTVVQTDTIRRYRNADHTGLSEVLVHYLGALGATPDAACVAMAGPVLNGVGRLTNIDWTVDRDMIAAATGAKTVGVLNDLQAQGHALDHLTDDNLTCLMPGAPASAHAAKLVIGVGTGMNAAPVFRLGGQTLVPPSESGHITLPLQTEEELRLMTFIARQHGMPGVEDVLSGRGFERVYAWLCEEDGGAAPLDANAIMQAVEAGTDPRAIRAIGVFTRMLGRVAGNLALINLPFGGIYLIGGVARHFGPHLLAQGFAEAFRDKGRFAGFMDQFPVHLVTDDYAALTGSACHLAEILAQDA</sequence>
<dbReference type="PANTHER" id="PTHR47690">
    <property type="entry name" value="GLUCOKINASE"/>
    <property type="match status" value="1"/>
</dbReference>
<evidence type="ECO:0000313" key="4">
    <source>
        <dbReference type="EMBL" id="PIL19792.1"/>
    </source>
</evidence>
<dbReference type="Proteomes" id="UP000231259">
    <property type="component" value="Unassembled WGS sequence"/>
</dbReference>
<dbReference type="AlphaFoldDB" id="A0A2G8RE47"/>
<comment type="caution">
    <text evidence="4">The sequence shown here is derived from an EMBL/GenBank/DDBJ whole genome shotgun (WGS) entry which is preliminary data.</text>
</comment>
<evidence type="ECO:0000256" key="2">
    <source>
        <dbReference type="ARBA" id="ARBA00022777"/>
    </source>
</evidence>
<dbReference type="EMBL" id="AWWI01000085">
    <property type="protein sequence ID" value="PIL19792.1"/>
    <property type="molecule type" value="Genomic_DNA"/>
</dbReference>